<name>G2PZ71_9FIRM</name>
<dbReference type="NCBIfam" id="TIGR02532">
    <property type="entry name" value="IV_pilin_GFxxxE"/>
    <property type="match status" value="1"/>
</dbReference>
<gene>
    <name evidence="2" type="ORF">Calla_1508</name>
</gene>
<evidence type="ECO:0000313" key="3">
    <source>
        <dbReference type="Proteomes" id="UP000009257"/>
    </source>
</evidence>
<evidence type="ECO:0000313" key="2">
    <source>
        <dbReference type="EMBL" id="AEM74116.1"/>
    </source>
</evidence>
<keyword evidence="1" id="KW-1133">Transmembrane helix</keyword>
<feature type="transmembrane region" description="Helical" evidence="1">
    <location>
        <begin position="12"/>
        <end position="33"/>
    </location>
</feature>
<sequence length="274" mass="30703">MKNKGFTLVEVLVAVAIFAIIIIPFGLSINQALKTSMKAKSQMDVSQVLNKAIEHLYESLRTSNFNYYVSTWDLPPYAGSDLKFGNDQYEARYKIRRLDCDYDIVMIADSLNLIKVYEKVYDSVYGGVKYDLAVSIPVTGAVYVDVYKETLSPVETALYKVGGHGVTIDLPRYKLYYAENGVISPVDIEINGVFQMHSGSLTNLKTGEILEVWSPNFGASTSAAVNNLQTISPTVKFILAATSRYYHQLLEVTIEIIETRTGRKLKEYKFIARG</sequence>
<dbReference type="InterPro" id="IPR012902">
    <property type="entry name" value="N_methyl_site"/>
</dbReference>
<dbReference type="RefSeq" id="WP_014042769.1">
    <property type="nucleotide sequence ID" value="NC_015949.1"/>
</dbReference>
<organism evidence="2 3">
    <name type="scientific">Caldicellulosiruptor acetigenus 6A</name>
    <dbReference type="NCBI Taxonomy" id="632516"/>
    <lineage>
        <taxon>Bacteria</taxon>
        <taxon>Bacillati</taxon>
        <taxon>Bacillota</taxon>
        <taxon>Bacillota incertae sedis</taxon>
        <taxon>Caldicellulosiruptorales</taxon>
        <taxon>Caldicellulosiruptoraceae</taxon>
        <taxon>Caldicellulosiruptor</taxon>
    </lineage>
</organism>
<dbReference type="Pfam" id="PF07963">
    <property type="entry name" value="N_methyl"/>
    <property type="match status" value="1"/>
</dbReference>
<keyword evidence="1" id="KW-0472">Membrane</keyword>
<accession>G2PZ71</accession>
<dbReference type="HOGENOM" id="CLU_985829_0_0_9"/>
<dbReference type="KEGG" id="clc:Calla_1508"/>
<protein>
    <recommendedName>
        <fullName evidence="4">Prepilin-type N-terminal cleavage/methylation domain-containing protein</fullName>
    </recommendedName>
</protein>
<evidence type="ECO:0000256" key="1">
    <source>
        <dbReference type="SAM" id="Phobius"/>
    </source>
</evidence>
<dbReference type="SUPFAM" id="SSF54523">
    <property type="entry name" value="Pili subunits"/>
    <property type="match status" value="1"/>
</dbReference>
<dbReference type="InterPro" id="IPR045584">
    <property type="entry name" value="Pilin-like"/>
</dbReference>
<proteinExistence type="predicted"/>
<evidence type="ECO:0008006" key="4">
    <source>
        <dbReference type="Google" id="ProtNLM"/>
    </source>
</evidence>
<reference evidence="2 3" key="1">
    <citation type="submission" date="2011-08" db="EMBL/GenBank/DDBJ databases">
        <title>Complete sequence of Caldicellulosiruptor lactoaceticus 6A.</title>
        <authorList>
            <consortium name="US DOE Joint Genome Institute"/>
            <person name="Lucas S."/>
            <person name="Han J."/>
            <person name="Lapidus A."/>
            <person name="Cheng J.-F."/>
            <person name="Goodwin L."/>
            <person name="Pitluck S."/>
            <person name="Peters L."/>
            <person name="Davenport K."/>
            <person name="Detter J.C."/>
            <person name="Han C."/>
            <person name="Tapia R."/>
            <person name="Land M."/>
            <person name="Hauser L."/>
            <person name="Kyrpides N."/>
            <person name="Ivanova N."/>
            <person name="Ovchinnikova G."/>
            <person name="Pagani I."/>
            <person name="Blumer-Schuette S.E."/>
            <person name="Kelly R.M."/>
            <person name="Woyke T."/>
        </authorList>
    </citation>
    <scope>NUCLEOTIDE SEQUENCE [LARGE SCALE GENOMIC DNA]</scope>
    <source>
        <strain evidence="2 3">6A</strain>
    </source>
</reference>
<dbReference type="Proteomes" id="UP000009257">
    <property type="component" value="Chromosome"/>
</dbReference>
<dbReference type="AlphaFoldDB" id="G2PZ71"/>
<dbReference type="EMBL" id="CP003001">
    <property type="protein sequence ID" value="AEM74116.1"/>
    <property type="molecule type" value="Genomic_DNA"/>
</dbReference>
<keyword evidence="1" id="KW-0812">Transmembrane</keyword>